<dbReference type="RefSeq" id="XP_638184.1">
    <property type="nucleotide sequence ID" value="XM_633092.1"/>
</dbReference>
<dbReference type="GeneID" id="8625231"/>
<dbReference type="PhylomeDB" id="Q54MV9"/>
<dbReference type="KEGG" id="ddi:DDB_G0285781"/>
<gene>
    <name evidence="2" type="ORF">DDB_G0285781</name>
</gene>
<dbReference type="Proteomes" id="UP000002195">
    <property type="component" value="Unassembled WGS sequence"/>
</dbReference>
<dbReference type="EMBL" id="AAFI02000079">
    <property type="protein sequence ID" value="EAL64728.1"/>
    <property type="molecule type" value="Genomic_DNA"/>
</dbReference>
<comment type="caution">
    <text evidence="2">The sequence shown here is derived from an EMBL/GenBank/DDBJ whole genome shotgun (WGS) entry which is preliminary data.</text>
</comment>
<name>Q54MV9_DICDI</name>
<dbReference type="PaxDb" id="44689-DDB0233397"/>
<sequence length="155" mass="17303">MNFNKLFVILSTIFFLATNYIKIGEASCSEQLAGYFNEKNQNVQLTFVRPQGDVVYISNTLSYYPYGSFLTNGNSFPALFSSRTKTTPSGVQPFDIDQKQTSFYDRSGIILRQDGSLSMRALWSGPFTVNLTCTNSGSLNYGIADNGYLVSLQFK</sequence>
<evidence type="ECO:0000256" key="1">
    <source>
        <dbReference type="SAM" id="SignalP"/>
    </source>
</evidence>
<reference evidence="2 3" key="1">
    <citation type="journal article" date="2005" name="Nature">
        <title>The genome of the social amoeba Dictyostelium discoideum.</title>
        <authorList>
            <consortium name="The Dictyostelium discoideum Sequencing Consortium"/>
            <person name="Eichinger L."/>
            <person name="Pachebat J.A."/>
            <person name="Glockner G."/>
            <person name="Rajandream M.A."/>
            <person name="Sucgang R."/>
            <person name="Berriman M."/>
            <person name="Song J."/>
            <person name="Olsen R."/>
            <person name="Szafranski K."/>
            <person name="Xu Q."/>
            <person name="Tunggal B."/>
            <person name="Kummerfeld S."/>
            <person name="Madera M."/>
            <person name="Konfortov B.A."/>
            <person name="Rivero F."/>
            <person name="Bankier A.T."/>
            <person name="Lehmann R."/>
            <person name="Hamlin N."/>
            <person name="Davies R."/>
            <person name="Gaudet P."/>
            <person name="Fey P."/>
            <person name="Pilcher K."/>
            <person name="Chen G."/>
            <person name="Saunders D."/>
            <person name="Sodergren E."/>
            <person name="Davis P."/>
            <person name="Kerhornou A."/>
            <person name="Nie X."/>
            <person name="Hall N."/>
            <person name="Anjard C."/>
            <person name="Hemphill L."/>
            <person name="Bason N."/>
            <person name="Farbrother P."/>
            <person name="Desany B."/>
            <person name="Just E."/>
            <person name="Morio T."/>
            <person name="Rost R."/>
            <person name="Churcher C."/>
            <person name="Cooper J."/>
            <person name="Haydock S."/>
            <person name="van Driessche N."/>
            <person name="Cronin A."/>
            <person name="Goodhead I."/>
            <person name="Muzny D."/>
            <person name="Mourier T."/>
            <person name="Pain A."/>
            <person name="Lu M."/>
            <person name="Harper D."/>
            <person name="Lindsay R."/>
            <person name="Hauser H."/>
            <person name="James K."/>
            <person name="Quiles M."/>
            <person name="Madan Babu M."/>
            <person name="Saito T."/>
            <person name="Buchrieser C."/>
            <person name="Wardroper A."/>
            <person name="Felder M."/>
            <person name="Thangavelu M."/>
            <person name="Johnson D."/>
            <person name="Knights A."/>
            <person name="Loulseged H."/>
            <person name="Mungall K."/>
            <person name="Oliver K."/>
            <person name="Price C."/>
            <person name="Quail M.A."/>
            <person name="Urushihara H."/>
            <person name="Hernandez J."/>
            <person name="Rabbinowitsch E."/>
            <person name="Steffen D."/>
            <person name="Sanders M."/>
            <person name="Ma J."/>
            <person name="Kohara Y."/>
            <person name="Sharp S."/>
            <person name="Simmonds M."/>
            <person name="Spiegler S."/>
            <person name="Tivey A."/>
            <person name="Sugano S."/>
            <person name="White B."/>
            <person name="Walker D."/>
            <person name="Woodward J."/>
            <person name="Winckler T."/>
            <person name="Tanaka Y."/>
            <person name="Shaulsky G."/>
            <person name="Schleicher M."/>
            <person name="Weinstock G."/>
            <person name="Rosenthal A."/>
            <person name="Cox E.C."/>
            <person name="Chisholm R.L."/>
            <person name="Gibbs R."/>
            <person name="Loomis W.F."/>
            <person name="Platzer M."/>
            <person name="Kay R.R."/>
            <person name="Williams J."/>
            <person name="Dear P.H."/>
            <person name="Noegel A.A."/>
            <person name="Barrell B."/>
            <person name="Kuspa A."/>
        </authorList>
    </citation>
    <scope>NUCLEOTIDE SEQUENCE [LARGE SCALE GENOMIC DNA]</scope>
    <source>
        <strain evidence="2 3">AX4</strain>
    </source>
</reference>
<evidence type="ECO:0000313" key="2">
    <source>
        <dbReference type="EMBL" id="EAL64728.1"/>
    </source>
</evidence>
<dbReference type="eggNOG" id="ENOG502RI9Z">
    <property type="taxonomic scope" value="Eukaryota"/>
</dbReference>
<dbReference type="HOGENOM" id="CLU_1698777_0_0_1"/>
<keyword evidence="1" id="KW-0732">Signal</keyword>
<dbReference type="AlphaFoldDB" id="Q54MV9"/>
<dbReference type="FunCoup" id="Q54MV9">
    <property type="interactions" value="369"/>
</dbReference>
<dbReference type="VEuPathDB" id="AmoebaDB:DDB_G0285781"/>
<proteinExistence type="predicted"/>
<keyword evidence="3" id="KW-1185">Reference proteome</keyword>
<dbReference type="STRING" id="44689.Q54MV9"/>
<dbReference type="OMA" id="HALEHEC"/>
<dbReference type="InParanoid" id="Q54MV9"/>
<feature type="chain" id="PRO_5004250149" evidence="1">
    <location>
        <begin position="27"/>
        <end position="155"/>
    </location>
</feature>
<dbReference type="PANTHER" id="PTHR38746:SF3">
    <property type="match status" value="1"/>
</dbReference>
<accession>Q54MV9</accession>
<dbReference type="dictyBase" id="DDB_G0285781"/>
<protein>
    <submittedName>
        <fullName evidence="2">Uncharacterized protein</fullName>
    </submittedName>
</protein>
<evidence type="ECO:0000313" key="3">
    <source>
        <dbReference type="Proteomes" id="UP000002195"/>
    </source>
</evidence>
<organism evidence="2 3">
    <name type="scientific">Dictyostelium discoideum</name>
    <name type="common">Social amoeba</name>
    <dbReference type="NCBI Taxonomy" id="44689"/>
    <lineage>
        <taxon>Eukaryota</taxon>
        <taxon>Amoebozoa</taxon>
        <taxon>Evosea</taxon>
        <taxon>Eumycetozoa</taxon>
        <taxon>Dictyostelia</taxon>
        <taxon>Dictyosteliales</taxon>
        <taxon>Dictyosteliaceae</taxon>
        <taxon>Dictyostelium</taxon>
    </lineage>
</organism>
<feature type="signal peptide" evidence="1">
    <location>
        <begin position="1"/>
        <end position="26"/>
    </location>
</feature>
<dbReference type="PANTHER" id="PTHR38746">
    <property type="entry name" value="CBM49 DOMAIN-CONTAINING PROTEIN-RELATED"/>
    <property type="match status" value="1"/>
</dbReference>